<proteinExistence type="predicted"/>
<reference evidence="2" key="1">
    <citation type="submission" date="2019-11" db="EMBL/GenBank/DDBJ databases">
        <authorList>
            <person name="Feng L."/>
        </authorList>
    </citation>
    <scope>NUCLEOTIDE SEQUENCE</scope>
    <source>
        <strain evidence="2">VrattiLFYP33</strain>
    </source>
</reference>
<dbReference type="EMBL" id="CACRUX010000021">
    <property type="protein sequence ID" value="VYT84233.1"/>
    <property type="molecule type" value="Genomic_DNA"/>
</dbReference>
<feature type="region of interest" description="Disordered" evidence="1">
    <location>
        <begin position="317"/>
        <end position="343"/>
    </location>
</feature>
<organism evidence="2">
    <name type="scientific">Veillonella ratti</name>
    <dbReference type="NCBI Taxonomy" id="103892"/>
    <lineage>
        <taxon>Bacteria</taxon>
        <taxon>Bacillati</taxon>
        <taxon>Bacillota</taxon>
        <taxon>Negativicutes</taxon>
        <taxon>Veillonellales</taxon>
        <taxon>Veillonellaceae</taxon>
        <taxon>Veillonella</taxon>
    </lineage>
</organism>
<evidence type="ECO:0000256" key="1">
    <source>
        <dbReference type="SAM" id="MobiDB-lite"/>
    </source>
</evidence>
<accession>A0A6N3A036</accession>
<dbReference type="Pfam" id="PF10926">
    <property type="entry name" value="DUF2800"/>
    <property type="match status" value="1"/>
</dbReference>
<protein>
    <submittedName>
        <fullName evidence="2">PD-(D/E)XK nuclease superfamily protein</fullName>
    </submittedName>
</protein>
<dbReference type="Gene3D" id="3.90.320.10">
    <property type="match status" value="1"/>
</dbReference>
<evidence type="ECO:0000313" key="2">
    <source>
        <dbReference type="EMBL" id="VYT84233.1"/>
    </source>
</evidence>
<dbReference type="AlphaFoldDB" id="A0A6N3A036"/>
<name>A0A6N3A036_9FIRM</name>
<sequence length="343" mass="38160">MAHALAETLLNRLLFDTNYDESEAEPVNYSREMTEAVSQYVDICMEKANEARKRSADAEIMVEARLDYSEWAPEGFGTGDLVIVADEVLEVVDLKYGKGVPVSAINNSQMRLYALGAYAAYSLLYDIKTVKMTIVQPRLDSVTTDTMAIVDLLAWGESIKPVAKQAFEGDGDCVAGSHCGFCKVRHLCRALADTCLEEFYRMGGKKTNLLMDSEVARILDMYPVIKRWLEDVNEYAIQKAVSGEKDWPGYKVVEGTSKRKITEPIKAAQALLAADYEASEIYRPQELKTITDLTKLLGRNGFNEIVGPYVVKPPGKPTLAPLSDPRKPMELNTVTAEDFDDDL</sequence>
<dbReference type="InterPro" id="IPR011604">
    <property type="entry name" value="PDDEXK-like_dom_sf"/>
</dbReference>
<dbReference type="InterPro" id="IPR021229">
    <property type="entry name" value="DUF2800"/>
</dbReference>
<gene>
    <name evidence="2" type="ORF">VRLFYP33_00588</name>
</gene>